<dbReference type="InterPro" id="IPR032812">
    <property type="entry name" value="SbsA_Ig"/>
</dbReference>
<proteinExistence type="predicted"/>
<dbReference type="Pfam" id="PF13205">
    <property type="entry name" value="Big_5"/>
    <property type="match status" value="1"/>
</dbReference>
<evidence type="ECO:0000256" key="1">
    <source>
        <dbReference type="ARBA" id="ARBA00022729"/>
    </source>
</evidence>
<protein>
    <recommendedName>
        <fullName evidence="3">SbsA Ig-like domain-containing protein</fullName>
    </recommendedName>
</protein>
<dbReference type="Proteomes" id="UP000002402">
    <property type="component" value="Chromosome"/>
</dbReference>
<evidence type="ECO:0000313" key="5">
    <source>
        <dbReference type="Proteomes" id="UP000002402"/>
    </source>
</evidence>
<feature type="region of interest" description="Disordered" evidence="2">
    <location>
        <begin position="71"/>
        <end position="91"/>
    </location>
</feature>
<evidence type="ECO:0000256" key="2">
    <source>
        <dbReference type="SAM" id="MobiDB-lite"/>
    </source>
</evidence>
<dbReference type="KEGG" id="mxa:MXAN_7217"/>
<sequence>MRRRAPRPRCRLGAVSESASCAESQLRGFACPRHDSRKSSERFLMPPRSTRVRWALPLLYLALGTAACDPLKSEPKPGQPPPIGEEEPPPELRVTVRTEGPEFCREGQWTLSVTVEGGTPERVELLTNEQAPMTLEAPYRHVIDCATHAEGRFSFLASAVGEEQNFEAEEASVVVDRTAPTIVSRRPLLSHPSVSAPLAFVFSEPLLPGSIQATPTQLRDQNGFSVPHQAVLSEDGTVLELVPSSPLRPPVTLHAELLQRTLTDRAGNLLEPNLSVYTRTHSATYWPFSRVTEHEGPLNTYYPVSLALGGVFPRTMPVVGFANLYSPESDEPSVARWDGHTWQQLPPLRAATERTRPAQNLQVAAHGESIVATWLERDEETGFDHIHVVRYVGTDWERVGMPHAVESDSTQVKMTLGEFGRPVLAVERLIDFLETELRVIRWTGTEWLALGDALGENPERFSSSQHAAIVVDSKVVVSWVERSVSGDTLNLHVRVFENGSWSPVGEPLPITEGTLMERVELALQDYDRVVIAWSERHTNANVSTLRLTSAALDSWRAEWAPIEQVEVLSRVSTHDSLRLVVDHDNEPWLTWSEHTPASDTKSYYRKRRATGWEPKQIISGETLSGFLLDGNAFPWALSGGAVVRPQ</sequence>
<keyword evidence="5" id="KW-1185">Reference proteome</keyword>
<dbReference type="STRING" id="246197.MXAN_7217"/>
<feature type="domain" description="SbsA Ig-like" evidence="3">
    <location>
        <begin position="176"/>
        <end position="272"/>
    </location>
</feature>
<organism evidence="4 5">
    <name type="scientific">Myxococcus xanthus (strain DK1622)</name>
    <dbReference type="NCBI Taxonomy" id="246197"/>
    <lineage>
        <taxon>Bacteria</taxon>
        <taxon>Pseudomonadati</taxon>
        <taxon>Myxococcota</taxon>
        <taxon>Myxococcia</taxon>
        <taxon>Myxococcales</taxon>
        <taxon>Cystobacterineae</taxon>
        <taxon>Myxococcaceae</taxon>
        <taxon>Myxococcus</taxon>
    </lineage>
</organism>
<gene>
    <name evidence="4" type="ordered locus">MXAN_7217</name>
</gene>
<accession>Q1CW93</accession>
<evidence type="ECO:0000313" key="4">
    <source>
        <dbReference type="EMBL" id="ABF86602.1"/>
    </source>
</evidence>
<dbReference type="AlphaFoldDB" id="Q1CW93"/>
<name>Q1CW93_MYXXD</name>
<evidence type="ECO:0000259" key="3">
    <source>
        <dbReference type="Pfam" id="PF13205"/>
    </source>
</evidence>
<dbReference type="HOGENOM" id="CLU_386766_0_0_7"/>
<keyword evidence="1" id="KW-0732">Signal</keyword>
<dbReference type="EMBL" id="CP000113">
    <property type="protein sequence ID" value="ABF86602.1"/>
    <property type="molecule type" value="Genomic_DNA"/>
</dbReference>
<dbReference type="EnsemblBacteria" id="ABF86602">
    <property type="protein sequence ID" value="ABF86602"/>
    <property type="gene ID" value="MXAN_7217"/>
</dbReference>
<reference evidence="4 5" key="1">
    <citation type="journal article" date="2006" name="Proc. Natl. Acad. Sci. U.S.A.">
        <title>Evolution of sensory complexity recorded in a myxobacterial genome.</title>
        <authorList>
            <person name="Goldman B.S."/>
            <person name="Nierman W.C."/>
            <person name="Kaiser D."/>
            <person name="Slater S.C."/>
            <person name="Durkin A.S."/>
            <person name="Eisen J.A."/>
            <person name="Ronning C.M."/>
            <person name="Barbazuk W.B."/>
            <person name="Blanchard M."/>
            <person name="Field C."/>
            <person name="Halling C."/>
            <person name="Hinkle G."/>
            <person name="Iartchuk O."/>
            <person name="Kim H.S."/>
            <person name="Mackenzie C."/>
            <person name="Madupu R."/>
            <person name="Miller N."/>
            <person name="Shvartsbeyn A."/>
            <person name="Sullivan S.A."/>
            <person name="Vaudin M."/>
            <person name="Wiegand R."/>
            <person name="Kaplan H.B."/>
        </authorList>
    </citation>
    <scope>NUCLEOTIDE SEQUENCE [LARGE SCALE GENOMIC DNA]</scope>
    <source>
        <strain evidence="5">DK1622</strain>
    </source>
</reference>